<evidence type="ECO:0000313" key="2">
    <source>
        <dbReference type="Proteomes" id="UP000198756"/>
    </source>
</evidence>
<proteinExistence type="predicted"/>
<dbReference type="Proteomes" id="UP000198756">
    <property type="component" value="Unassembled WGS sequence"/>
</dbReference>
<dbReference type="STRING" id="279824.SAMN03080617_03387"/>
<sequence length="212" mass="24354">MKKLIFLIPVLTFLNLSICHSQEEKMWKKFDKNIFFSDFSVELLGRNFKQGNFLGDSYQVNLGYRINFDFGVSGYPGLGFYASGNGAEVLENQFLGGFFNEARFREAGLFVFYDLPVGNRWVIRPELGFGNFRVIHGFSPSRFILNYSHFFGKANVQYRLAKISEDFILSATIGAEYGLYNGRSIVINDQDRNYIRRSAGYQISTGLLLRIF</sequence>
<gene>
    <name evidence="1" type="ORF">SAMN03080617_03387</name>
</gene>
<protein>
    <recommendedName>
        <fullName evidence="3">Outer membrane protein beta-barrel domain-containing protein</fullName>
    </recommendedName>
</protein>
<dbReference type="AlphaFoldDB" id="A0A1G5Z913"/>
<evidence type="ECO:0008006" key="3">
    <source>
        <dbReference type="Google" id="ProtNLM"/>
    </source>
</evidence>
<reference evidence="2" key="1">
    <citation type="submission" date="2016-10" db="EMBL/GenBank/DDBJ databases">
        <authorList>
            <person name="Varghese N."/>
            <person name="Submissions S."/>
        </authorList>
    </citation>
    <scope>NUCLEOTIDE SEQUENCE [LARGE SCALE GENOMIC DNA]</scope>
    <source>
        <strain evidence="2">DSM 22703</strain>
    </source>
</reference>
<accession>A0A1G5Z913</accession>
<organism evidence="1 2">
    <name type="scientific">Algoriphagus alkaliphilus</name>
    <dbReference type="NCBI Taxonomy" id="279824"/>
    <lineage>
        <taxon>Bacteria</taxon>
        <taxon>Pseudomonadati</taxon>
        <taxon>Bacteroidota</taxon>
        <taxon>Cytophagia</taxon>
        <taxon>Cytophagales</taxon>
        <taxon>Cyclobacteriaceae</taxon>
        <taxon>Algoriphagus</taxon>
    </lineage>
</organism>
<dbReference type="EMBL" id="FMXE01000029">
    <property type="protein sequence ID" value="SDA91264.1"/>
    <property type="molecule type" value="Genomic_DNA"/>
</dbReference>
<dbReference type="RefSeq" id="WP_092732462.1">
    <property type="nucleotide sequence ID" value="NZ_FMXE01000029.1"/>
</dbReference>
<evidence type="ECO:0000313" key="1">
    <source>
        <dbReference type="EMBL" id="SDA91264.1"/>
    </source>
</evidence>
<dbReference type="OrthoDB" id="821830at2"/>
<keyword evidence="2" id="KW-1185">Reference proteome</keyword>
<name>A0A1G5Z913_9BACT</name>